<feature type="binding site" evidence="7">
    <location>
        <position position="56"/>
    </location>
    <ligand>
        <name>L-glutamate</name>
        <dbReference type="ChEBI" id="CHEBI:29985"/>
    </ligand>
</feature>
<feature type="binding site" evidence="7">
    <location>
        <position position="132"/>
    </location>
    <ligand>
        <name>Zn(2+)</name>
        <dbReference type="ChEBI" id="CHEBI:29105"/>
    </ligand>
</feature>
<dbReference type="GO" id="GO:0005829">
    <property type="term" value="C:cytosol"/>
    <property type="evidence" value="ECO:0007669"/>
    <property type="project" value="TreeGrafter"/>
</dbReference>
<sequence>MPVFSFPMKKTASTPRYRGRFAPSPTGPLHFGSLVAALGSYLDARANRGSWRVRIEDLDQTRTVTGTADEILRTLEQFGFEWDGTVLYQSQRSDLYAHHLNLLLQADLAYPCGCSRKEINLAASQGIEGAIYPGTCSRGLPPGRQARAIRLRTFDQATRFNDAVQGPQSQRLAQEIGDFVVRRADGFHAYQLAVVVDDALQGITRVVRGADLLLSTPRQIHLQQLLEFPAPTFAHLPLVVDRTGRKLSKQSGDAPVDARKPLPALLLALAHLGQPMPSEPPLGLDEFWEWAICHWSMAAVPKKLAALPPQLC</sequence>
<dbReference type="InterPro" id="IPR020058">
    <property type="entry name" value="Glu/Gln-tRNA-synth_Ib_cat-dom"/>
</dbReference>
<dbReference type="GO" id="GO:0006400">
    <property type="term" value="P:tRNA modification"/>
    <property type="evidence" value="ECO:0007669"/>
    <property type="project" value="InterPro"/>
</dbReference>
<feature type="short sequence motif" description="'HIGH' region" evidence="7">
    <location>
        <begin position="23"/>
        <end position="33"/>
    </location>
</feature>
<dbReference type="Gene3D" id="3.40.50.620">
    <property type="entry name" value="HUPs"/>
    <property type="match status" value="1"/>
</dbReference>
<comment type="function">
    <text evidence="7">Catalyzes the tRNA-independent activation of glutamate in presence of ATP and the subsequent transfer of glutamate onto a tRNA(Asp). Glutamate is transferred on the 2-amino-5-(4,5-dihydroxy-2-cyclopenten-1-yl) moiety of the queuosine in the wobble position of the QUC anticodon.</text>
</comment>
<organism evidence="10 11">
    <name type="scientific">Candidatus Endoriftia persephonae</name>
    <dbReference type="NCBI Taxonomy" id="393765"/>
    <lineage>
        <taxon>Bacteria</taxon>
        <taxon>Pseudomonadati</taxon>
        <taxon>Pseudomonadota</taxon>
        <taxon>Gammaproteobacteria</taxon>
        <taxon>Chromatiales</taxon>
        <taxon>Sedimenticolaceae</taxon>
        <taxon>Candidatus Endoriftia</taxon>
    </lineage>
</organism>
<dbReference type="NCBIfam" id="NF004314">
    <property type="entry name" value="PRK05710.1-3"/>
    <property type="match status" value="1"/>
</dbReference>
<dbReference type="Proteomes" id="UP001056649">
    <property type="component" value="Chromosome"/>
</dbReference>
<dbReference type="HAMAP" id="MF_01428">
    <property type="entry name" value="Glu_Q_tRNA_synth"/>
    <property type="match status" value="1"/>
</dbReference>
<feature type="domain" description="Glutamyl/glutaminyl-tRNA synthetase class Ib catalytic" evidence="9">
    <location>
        <begin position="18"/>
        <end position="255"/>
    </location>
</feature>
<dbReference type="GO" id="GO:0005524">
    <property type="term" value="F:ATP binding"/>
    <property type="evidence" value="ECO:0007669"/>
    <property type="project" value="UniProtKB-KW"/>
</dbReference>
<name>A0A9J6ZVG2_9GAMM</name>
<feature type="short sequence motif" description="'KMSKS' region" evidence="7">
    <location>
        <begin position="246"/>
        <end position="250"/>
    </location>
</feature>
<feature type="binding site" evidence="7">
    <location>
        <position position="208"/>
    </location>
    <ligand>
        <name>L-glutamate</name>
        <dbReference type="ChEBI" id="CHEBI:29985"/>
    </ligand>
</feature>
<dbReference type="GO" id="GO:0006424">
    <property type="term" value="P:glutamyl-tRNA aminoacylation"/>
    <property type="evidence" value="ECO:0007669"/>
    <property type="project" value="InterPro"/>
</dbReference>
<dbReference type="PANTHER" id="PTHR43311:SF1">
    <property type="entry name" value="GLUTAMYL-Q TRNA(ASP) SYNTHETASE"/>
    <property type="match status" value="1"/>
</dbReference>
<feature type="binding site" evidence="7">
    <location>
        <begin position="20"/>
        <end position="24"/>
    </location>
    <ligand>
        <name>L-glutamate</name>
        <dbReference type="ChEBI" id="CHEBI:29985"/>
    </ligand>
</feature>
<feature type="binding site" evidence="7">
    <location>
        <position position="114"/>
    </location>
    <ligand>
        <name>Zn(2+)</name>
        <dbReference type="ChEBI" id="CHEBI:29105"/>
    </ligand>
</feature>
<dbReference type="NCBIfam" id="TIGR03838">
    <property type="entry name" value="queuosine_YadB"/>
    <property type="match status" value="1"/>
</dbReference>
<keyword evidence="3 7" id="KW-0547">Nucleotide-binding</keyword>
<keyword evidence="2 7" id="KW-0479">Metal-binding</keyword>
<dbReference type="EMBL" id="CP090569">
    <property type="protein sequence ID" value="USF86725.1"/>
    <property type="molecule type" value="Genomic_DNA"/>
</dbReference>
<gene>
    <name evidence="10" type="primary">gluQRS</name>
    <name evidence="7" type="synonym">gluQ</name>
    <name evidence="10" type="ORF">L0Y14_11325</name>
</gene>
<evidence type="ECO:0000259" key="9">
    <source>
        <dbReference type="Pfam" id="PF00749"/>
    </source>
</evidence>
<feature type="binding site" evidence="7">
    <location>
        <position position="136"/>
    </location>
    <ligand>
        <name>Zn(2+)</name>
        <dbReference type="ChEBI" id="CHEBI:29105"/>
    </ligand>
</feature>
<feature type="binding site" evidence="7">
    <location>
        <position position="190"/>
    </location>
    <ligand>
        <name>L-glutamate</name>
        <dbReference type="ChEBI" id="CHEBI:29985"/>
    </ligand>
</feature>
<keyword evidence="4 7" id="KW-0862">Zinc</keyword>
<dbReference type="GO" id="GO:0004818">
    <property type="term" value="F:glutamate-tRNA ligase activity"/>
    <property type="evidence" value="ECO:0007669"/>
    <property type="project" value="TreeGrafter"/>
</dbReference>
<evidence type="ECO:0000256" key="3">
    <source>
        <dbReference type="ARBA" id="ARBA00022741"/>
    </source>
</evidence>
<evidence type="ECO:0000256" key="6">
    <source>
        <dbReference type="ARBA" id="ARBA00023146"/>
    </source>
</evidence>
<keyword evidence="1 7" id="KW-0436">Ligase</keyword>
<protein>
    <recommendedName>
        <fullName evidence="7">Glutamyl-Q tRNA(Asp) synthetase</fullName>
        <shortName evidence="7">Glu-Q-RSs</shortName>
        <ecNumber evidence="7">6.1.1.-</ecNumber>
    </recommendedName>
</protein>
<reference evidence="10" key="1">
    <citation type="journal article" date="2022" name="Mol. Ecol. Resour.">
        <title>The complete and closed genome of the facultative generalist Candidatus Endoriftia persephone from deep-sea hydrothermal vents.</title>
        <authorList>
            <person name="de Oliveira A.L."/>
            <person name="Srivastava A."/>
            <person name="Espada-Hinojosa S."/>
            <person name="Bright M."/>
        </authorList>
    </citation>
    <scope>NUCLEOTIDE SEQUENCE</scope>
    <source>
        <strain evidence="10">Tica-EPR-9o50.N</strain>
    </source>
</reference>
<evidence type="ECO:0000313" key="10">
    <source>
        <dbReference type="EMBL" id="USF86725.1"/>
    </source>
</evidence>
<evidence type="ECO:0000256" key="4">
    <source>
        <dbReference type="ARBA" id="ARBA00022833"/>
    </source>
</evidence>
<keyword evidence="11" id="KW-1185">Reference proteome</keyword>
<comment type="cofactor">
    <cofactor evidence="7">
        <name>Zn(2+)</name>
        <dbReference type="ChEBI" id="CHEBI:29105"/>
    </cofactor>
    <text evidence="7">Binds 1 zinc ion per subunit.</text>
</comment>
<evidence type="ECO:0000256" key="2">
    <source>
        <dbReference type="ARBA" id="ARBA00022723"/>
    </source>
</evidence>
<dbReference type="FunFam" id="3.40.50.620:FF:000093">
    <property type="entry name" value="Glutamyl-Q tRNA(Asp) synthetase"/>
    <property type="match status" value="1"/>
</dbReference>
<evidence type="ECO:0000256" key="7">
    <source>
        <dbReference type="HAMAP-Rule" id="MF_01428"/>
    </source>
</evidence>
<dbReference type="InterPro" id="IPR022380">
    <property type="entry name" value="Glu-Q_tRNA(Asp)_Synthase"/>
</dbReference>
<evidence type="ECO:0000313" key="11">
    <source>
        <dbReference type="Proteomes" id="UP001056649"/>
    </source>
</evidence>
<proteinExistence type="inferred from homology"/>
<keyword evidence="5 7" id="KW-0067">ATP-binding</keyword>
<accession>A0A9J6ZVG2</accession>
<dbReference type="KEGG" id="eps:L0Y14_11325"/>
<comment type="similarity">
    <text evidence="7">Belongs to the class-I aminoacyl-tRNA synthetase family. GluQ subfamily.</text>
</comment>
<dbReference type="Pfam" id="PF00749">
    <property type="entry name" value="tRNA-synt_1c"/>
    <property type="match status" value="1"/>
</dbReference>
<dbReference type="InterPro" id="IPR014729">
    <property type="entry name" value="Rossmann-like_a/b/a_fold"/>
</dbReference>
<evidence type="ECO:0000256" key="1">
    <source>
        <dbReference type="ARBA" id="ARBA00022598"/>
    </source>
</evidence>
<evidence type="ECO:0000256" key="5">
    <source>
        <dbReference type="ARBA" id="ARBA00022840"/>
    </source>
</evidence>
<feature type="binding site" evidence="7">
    <location>
        <position position="112"/>
    </location>
    <ligand>
        <name>Zn(2+)</name>
        <dbReference type="ChEBI" id="CHEBI:29105"/>
    </ligand>
</feature>
<feature type="binding site" evidence="7">
    <location>
        <position position="249"/>
    </location>
    <ligand>
        <name>ATP</name>
        <dbReference type="ChEBI" id="CHEBI:30616"/>
    </ligand>
</feature>
<keyword evidence="8" id="KW-0648">Protein biosynthesis</keyword>
<dbReference type="PANTHER" id="PTHR43311">
    <property type="entry name" value="GLUTAMATE--TRNA LIGASE"/>
    <property type="match status" value="1"/>
</dbReference>
<dbReference type="SUPFAM" id="SSF52374">
    <property type="entry name" value="Nucleotidylyl transferase"/>
    <property type="match status" value="1"/>
</dbReference>
<dbReference type="InterPro" id="IPR049940">
    <property type="entry name" value="GluQ/Sye"/>
</dbReference>
<evidence type="ECO:0000256" key="8">
    <source>
        <dbReference type="RuleBase" id="RU363037"/>
    </source>
</evidence>
<dbReference type="InterPro" id="IPR000924">
    <property type="entry name" value="Glu/Gln-tRNA-synth"/>
</dbReference>
<dbReference type="EC" id="6.1.1.-" evidence="7"/>
<keyword evidence="6 7" id="KW-0030">Aminoacyl-tRNA synthetase</keyword>
<dbReference type="PRINTS" id="PR00987">
    <property type="entry name" value="TRNASYNTHGLU"/>
</dbReference>
<dbReference type="AlphaFoldDB" id="A0A9J6ZVG2"/>
<dbReference type="GO" id="GO:0008270">
    <property type="term" value="F:zinc ion binding"/>
    <property type="evidence" value="ECO:0007669"/>
    <property type="project" value="UniProtKB-UniRule"/>
</dbReference>